<dbReference type="Pfam" id="PF05699">
    <property type="entry name" value="Dimer_Tnp_hAT"/>
    <property type="match status" value="1"/>
</dbReference>
<feature type="domain" description="HAT C-terminal dimerisation" evidence="7">
    <location>
        <begin position="534"/>
        <end position="601"/>
    </location>
</feature>
<evidence type="ECO:0000313" key="8">
    <source>
        <dbReference type="EMBL" id="GAU90134.1"/>
    </source>
</evidence>
<reference evidence="8 9" key="1">
    <citation type="journal article" date="2016" name="Nat. Commun.">
        <title>Extremotolerant tardigrade genome and improved radiotolerance of human cultured cells by tardigrade-unique protein.</title>
        <authorList>
            <person name="Hashimoto T."/>
            <person name="Horikawa D.D."/>
            <person name="Saito Y."/>
            <person name="Kuwahara H."/>
            <person name="Kozuka-Hata H."/>
            <person name="Shin-I T."/>
            <person name="Minakuchi Y."/>
            <person name="Ohishi K."/>
            <person name="Motoyama A."/>
            <person name="Aizu T."/>
            <person name="Enomoto A."/>
            <person name="Kondo K."/>
            <person name="Tanaka S."/>
            <person name="Hara Y."/>
            <person name="Koshikawa S."/>
            <person name="Sagara H."/>
            <person name="Miura T."/>
            <person name="Yokobori S."/>
            <person name="Miyagawa K."/>
            <person name="Suzuki Y."/>
            <person name="Kubo T."/>
            <person name="Oyama M."/>
            <person name="Kohara Y."/>
            <person name="Fujiyama A."/>
            <person name="Arakawa K."/>
            <person name="Katayama T."/>
            <person name="Toyoda A."/>
            <person name="Kunieda T."/>
        </authorList>
    </citation>
    <scope>NUCLEOTIDE SEQUENCE [LARGE SCALE GENOMIC DNA]</scope>
    <source>
        <strain evidence="8 9">YOKOZUNA-1</strain>
    </source>
</reference>
<evidence type="ECO:0000256" key="1">
    <source>
        <dbReference type="ARBA" id="ARBA00004123"/>
    </source>
</evidence>
<evidence type="ECO:0000256" key="5">
    <source>
        <dbReference type="ARBA" id="ARBA00023242"/>
    </source>
</evidence>
<name>A0A1D1UKA2_RAMVA</name>
<comment type="subcellular location">
    <subcellularLocation>
        <location evidence="1">Nucleus</location>
    </subcellularLocation>
</comment>
<dbReference type="SUPFAM" id="SSF53098">
    <property type="entry name" value="Ribonuclease H-like"/>
    <property type="match status" value="1"/>
</dbReference>
<dbReference type="OrthoDB" id="1607513at2759"/>
<dbReference type="GO" id="GO:0046983">
    <property type="term" value="F:protein dimerization activity"/>
    <property type="evidence" value="ECO:0007669"/>
    <property type="project" value="InterPro"/>
</dbReference>
<keyword evidence="3" id="KW-0863">Zinc-finger</keyword>
<evidence type="ECO:0000256" key="2">
    <source>
        <dbReference type="ARBA" id="ARBA00022723"/>
    </source>
</evidence>
<gene>
    <name evidence="8" type="primary">RvY_02598-1</name>
    <name evidence="8" type="synonym">RvY_02598.1</name>
    <name evidence="8" type="ORF">RvY_02598</name>
</gene>
<sequence length="621" mass="69836">MAATEIVIDEDDDVEASEASSGDRDRKAEEFDSTFFTSLATARESKNSKSYEVVTFNASSEEAKRKADNGTLVDYFPSAKKKRLGRKHSKQIRLGEAVALIQVQTMIAPSMLGHSSYDKAIKVADTALVRLLDKADAVTINIDIWSSKRQRGYLGISVHFIDEKFRLSNFLLVCPRFKGSHTAEAILNLTVEVIADYGLQRKIFYVGTDNGSNIICALKDWFPQFYEFNSPADSSDDDSLQQESHQEDIQELEQATADDEEFDPVDPEELDVDNNLANEVRCVVHSLQLVVKKPVKKRAVVNKAVEALASVVSSIRNSVSMTEAVEKEFGRALKARCATRWNSNFIMAEHALQMDWDKVGLEKKYRLSPDYEIILKQFVKTTAPFQTAFLGLQRDSIPAICQVLPILYGLRVHLHSLVAAGEYPLLEAFTLELLGLLEERFDKLEEDDLGSKRAVETEKRTREVILRMMREVKLAGPCDTTPLASSSRGTSKKAEGASELFSFMEDEVPLAKTKQSPAITVEAEYELYLNNDWSGENPLNFYRMKETQDIFKRMCVIAKQILCASATTAGIERIFNISGRILNEIRLHTNDLNFDRLLFCNVNQDLLDLIAKSKPAAKCFQ</sequence>
<dbReference type="InterPro" id="IPR052035">
    <property type="entry name" value="ZnF_BED_domain_contain"/>
</dbReference>
<comment type="caution">
    <text evidence="8">The sequence shown here is derived from an EMBL/GenBank/DDBJ whole genome shotgun (WGS) entry which is preliminary data.</text>
</comment>
<feature type="region of interest" description="Disordered" evidence="6">
    <location>
        <begin position="1"/>
        <end position="29"/>
    </location>
</feature>
<dbReference type="GO" id="GO:0005634">
    <property type="term" value="C:nucleus"/>
    <property type="evidence" value="ECO:0007669"/>
    <property type="project" value="UniProtKB-SubCell"/>
</dbReference>
<evidence type="ECO:0000256" key="6">
    <source>
        <dbReference type="SAM" id="MobiDB-lite"/>
    </source>
</evidence>
<keyword evidence="2" id="KW-0479">Metal-binding</keyword>
<evidence type="ECO:0000256" key="4">
    <source>
        <dbReference type="ARBA" id="ARBA00022833"/>
    </source>
</evidence>
<keyword evidence="4" id="KW-0862">Zinc</keyword>
<organism evidence="8 9">
    <name type="scientific">Ramazzottius varieornatus</name>
    <name type="common">Water bear</name>
    <name type="synonym">Tardigrade</name>
    <dbReference type="NCBI Taxonomy" id="947166"/>
    <lineage>
        <taxon>Eukaryota</taxon>
        <taxon>Metazoa</taxon>
        <taxon>Ecdysozoa</taxon>
        <taxon>Tardigrada</taxon>
        <taxon>Eutardigrada</taxon>
        <taxon>Parachela</taxon>
        <taxon>Hypsibioidea</taxon>
        <taxon>Ramazzottiidae</taxon>
        <taxon>Ramazzottius</taxon>
    </lineage>
</organism>
<dbReference type="InterPro" id="IPR008906">
    <property type="entry name" value="HATC_C_dom"/>
</dbReference>
<dbReference type="PANTHER" id="PTHR46481:SF10">
    <property type="entry name" value="ZINC FINGER BED DOMAIN-CONTAINING PROTEIN 39"/>
    <property type="match status" value="1"/>
</dbReference>
<keyword evidence="5" id="KW-0539">Nucleus</keyword>
<dbReference type="AlphaFoldDB" id="A0A1D1UKA2"/>
<dbReference type="Proteomes" id="UP000186922">
    <property type="component" value="Unassembled WGS sequence"/>
</dbReference>
<evidence type="ECO:0000313" key="9">
    <source>
        <dbReference type="Proteomes" id="UP000186922"/>
    </source>
</evidence>
<proteinExistence type="predicted"/>
<accession>A0A1D1UKA2</accession>
<protein>
    <recommendedName>
        <fullName evidence="7">HAT C-terminal dimerisation domain-containing protein</fullName>
    </recommendedName>
</protein>
<dbReference type="GO" id="GO:0008270">
    <property type="term" value="F:zinc ion binding"/>
    <property type="evidence" value="ECO:0007669"/>
    <property type="project" value="UniProtKB-KW"/>
</dbReference>
<evidence type="ECO:0000256" key="3">
    <source>
        <dbReference type="ARBA" id="ARBA00022771"/>
    </source>
</evidence>
<evidence type="ECO:0000259" key="7">
    <source>
        <dbReference type="Pfam" id="PF05699"/>
    </source>
</evidence>
<keyword evidence="9" id="KW-1185">Reference proteome</keyword>
<dbReference type="PANTHER" id="PTHR46481">
    <property type="entry name" value="ZINC FINGER BED DOMAIN-CONTAINING PROTEIN 4"/>
    <property type="match status" value="1"/>
</dbReference>
<feature type="compositionally biased region" description="Acidic residues" evidence="6">
    <location>
        <begin position="7"/>
        <end position="16"/>
    </location>
</feature>
<dbReference type="InterPro" id="IPR012337">
    <property type="entry name" value="RNaseH-like_sf"/>
</dbReference>
<dbReference type="EMBL" id="BDGG01000001">
    <property type="protein sequence ID" value="GAU90134.1"/>
    <property type="molecule type" value="Genomic_DNA"/>
</dbReference>